<evidence type="ECO:0000256" key="1">
    <source>
        <dbReference type="ARBA" id="ARBA00001947"/>
    </source>
</evidence>
<organism evidence="7 8">
    <name type="scientific">candidate division CPR2 bacterium GW2011_GWC1_41_48</name>
    <dbReference type="NCBI Taxonomy" id="1618344"/>
    <lineage>
        <taxon>Bacteria</taxon>
        <taxon>Bacteria division CPR2</taxon>
    </lineage>
</organism>
<dbReference type="EMBL" id="LCBL01000002">
    <property type="protein sequence ID" value="KKS09481.1"/>
    <property type="molecule type" value="Genomic_DNA"/>
</dbReference>
<dbReference type="PANTHER" id="PTHR43668">
    <property type="entry name" value="ALLANTOINASE"/>
    <property type="match status" value="1"/>
</dbReference>
<dbReference type="GO" id="GO:0046872">
    <property type="term" value="F:metal ion binding"/>
    <property type="evidence" value="ECO:0007669"/>
    <property type="project" value="UniProtKB-KW"/>
</dbReference>
<protein>
    <submittedName>
        <fullName evidence="7">Dihydroorotase, multifunctional complex type</fullName>
    </submittedName>
</protein>
<feature type="domain" description="Amidohydrolase-related" evidence="6">
    <location>
        <begin position="7"/>
        <end position="347"/>
    </location>
</feature>
<dbReference type="InterPro" id="IPR002195">
    <property type="entry name" value="Dihydroorotase_CS"/>
</dbReference>
<dbReference type="InterPro" id="IPR011059">
    <property type="entry name" value="Metal-dep_hydrolase_composite"/>
</dbReference>
<dbReference type="AlphaFoldDB" id="A0A0G0YIV2"/>
<dbReference type="GO" id="GO:0004038">
    <property type="term" value="F:allantoinase activity"/>
    <property type="evidence" value="ECO:0007669"/>
    <property type="project" value="TreeGrafter"/>
</dbReference>
<dbReference type="Pfam" id="PF01979">
    <property type="entry name" value="Amidohydro_1"/>
    <property type="match status" value="1"/>
</dbReference>
<name>A0A0G0YIV2_UNCC2</name>
<dbReference type="InterPro" id="IPR032466">
    <property type="entry name" value="Metal_Hydrolase"/>
</dbReference>
<comment type="similarity">
    <text evidence="3">Belongs to the metallo-dependent hydrolases superfamily. DHOase family. Class I DHOase subfamily.</text>
</comment>
<dbReference type="GO" id="GO:0005737">
    <property type="term" value="C:cytoplasm"/>
    <property type="evidence" value="ECO:0007669"/>
    <property type="project" value="TreeGrafter"/>
</dbReference>
<evidence type="ECO:0000256" key="3">
    <source>
        <dbReference type="ARBA" id="ARBA00010286"/>
    </source>
</evidence>
<dbReference type="SUPFAM" id="SSF51556">
    <property type="entry name" value="Metallo-dependent hydrolases"/>
    <property type="match status" value="1"/>
</dbReference>
<keyword evidence="4" id="KW-0479">Metal-binding</keyword>
<dbReference type="Gene3D" id="3.20.20.140">
    <property type="entry name" value="Metal-dependent hydrolases"/>
    <property type="match status" value="1"/>
</dbReference>
<comment type="caution">
    <text evidence="7">The sequence shown here is derived from an EMBL/GenBank/DDBJ whole genome shotgun (WGS) entry which is preliminary data.</text>
</comment>
<sequence length="386" mass="42713">MSKKISIPGIIDPHVHFRTPGAEYKEDYRSGSAAALAGGVTYVLDMPNTNPATTTEADLDWKIRETEKIAGNYSSSERSESRSAIFVGISRQARAVNSLKFGFNFGATNNNLEEIKKVEDKIASIKVYFGSSTGNLLVNDLKIIEKMMQETTKVITVHAEDEELIQKNTKKYEGQADPKIHSLIRNPETAASAVEKLLNLVRKTNHPVYFCHISTKDEVELIKKAKAEGLPVYAEVTPHHLFLDESAYDKWGNFVKVNPPIRSKDHVKALWDAIDAGIIDCLGSDHAPHLPEEKKQGYWQAPSGIPGVETLLPLILNAVNEGKLTMEKLIELTSTNASRIFGLDNAGAETIVDMNEIWEVNAKDLHSKCGWSPYEGMGLKGRVISI</sequence>
<proteinExistence type="inferred from homology"/>
<dbReference type="CDD" id="cd01318">
    <property type="entry name" value="DHOase_IIb"/>
    <property type="match status" value="1"/>
</dbReference>
<evidence type="ECO:0000313" key="8">
    <source>
        <dbReference type="Proteomes" id="UP000033869"/>
    </source>
</evidence>
<dbReference type="Proteomes" id="UP000033869">
    <property type="component" value="Unassembled WGS sequence"/>
</dbReference>
<gene>
    <name evidence="7" type="ORF">UU65_C0002G0259</name>
</gene>
<comment type="function">
    <text evidence="2">Catalyzes the reversible cyclization of carbamoyl aspartate to dihydroorotate.</text>
</comment>
<comment type="cofactor">
    <cofactor evidence="1">
        <name>Zn(2+)</name>
        <dbReference type="ChEBI" id="CHEBI:29105"/>
    </cofactor>
</comment>
<evidence type="ECO:0000256" key="4">
    <source>
        <dbReference type="ARBA" id="ARBA00022723"/>
    </source>
</evidence>
<dbReference type="PROSITE" id="PS00483">
    <property type="entry name" value="DIHYDROOROTASE_2"/>
    <property type="match status" value="1"/>
</dbReference>
<evidence type="ECO:0000256" key="5">
    <source>
        <dbReference type="ARBA" id="ARBA00022801"/>
    </source>
</evidence>
<evidence type="ECO:0000313" key="7">
    <source>
        <dbReference type="EMBL" id="KKS09481.1"/>
    </source>
</evidence>
<dbReference type="NCBIfam" id="TIGR00857">
    <property type="entry name" value="pyrC_multi"/>
    <property type="match status" value="1"/>
</dbReference>
<dbReference type="PANTHER" id="PTHR43668:SF2">
    <property type="entry name" value="ALLANTOINASE"/>
    <property type="match status" value="1"/>
</dbReference>
<evidence type="ECO:0000256" key="2">
    <source>
        <dbReference type="ARBA" id="ARBA00002368"/>
    </source>
</evidence>
<reference evidence="7 8" key="1">
    <citation type="journal article" date="2015" name="Nature">
        <title>rRNA introns, odd ribosomes, and small enigmatic genomes across a large radiation of phyla.</title>
        <authorList>
            <person name="Brown C.T."/>
            <person name="Hug L.A."/>
            <person name="Thomas B.C."/>
            <person name="Sharon I."/>
            <person name="Castelle C.J."/>
            <person name="Singh A."/>
            <person name="Wilkins M.J."/>
            <person name="Williams K.H."/>
            <person name="Banfield J.F."/>
        </authorList>
    </citation>
    <scope>NUCLEOTIDE SEQUENCE [LARGE SCALE GENOMIC DNA]</scope>
</reference>
<dbReference type="GO" id="GO:0006145">
    <property type="term" value="P:purine nucleobase catabolic process"/>
    <property type="evidence" value="ECO:0007669"/>
    <property type="project" value="TreeGrafter"/>
</dbReference>
<evidence type="ECO:0000259" key="6">
    <source>
        <dbReference type="Pfam" id="PF01979"/>
    </source>
</evidence>
<dbReference type="InterPro" id="IPR050138">
    <property type="entry name" value="DHOase/Allantoinase_Hydrolase"/>
</dbReference>
<dbReference type="PATRIC" id="fig|1618344.3.peg.599"/>
<dbReference type="InterPro" id="IPR006680">
    <property type="entry name" value="Amidohydro-rel"/>
</dbReference>
<keyword evidence="5" id="KW-0378">Hydrolase</keyword>
<dbReference type="SUPFAM" id="SSF51338">
    <property type="entry name" value="Composite domain of metallo-dependent hydrolases"/>
    <property type="match status" value="1"/>
</dbReference>
<dbReference type="PROSITE" id="PS00482">
    <property type="entry name" value="DIHYDROOROTASE_1"/>
    <property type="match status" value="1"/>
</dbReference>
<accession>A0A0G0YIV2</accession>